<evidence type="ECO:0000256" key="2">
    <source>
        <dbReference type="PROSITE-ProRule" id="PRU00335"/>
    </source>
</evidence>
<proteinExistence type="predicted"/>
<accession>A0A3S3BB51</accession>
<dbReference type="RefSeq" id="WP_127918268.1">
    <property type="nucleotide sequence ID" value="NZ_RKLP01000013.1"/>
</dbReference>
<name>A0A3S3BB51_9NOCA</name>
<dbReference type="SUPFAM" id="SSF46689">
    <property type="entry name" value="Homeodomain-like"/>
    <property type="match status" value="1"/>
</dbReference>
<evidence type="ECO:0000256" key="1">
    <source>
        <dbReference type="ARBA" id="ARBA00023125"/>
    </source>
</evidence>
<feature type="domain" description="HTH tetR-type" evidence="3">
    <location>
        <begin position="4"/>
        <end position="64"/>
    </location>
</feature>
<dbReference type="InterPro" id="IPR009057">
    <property type="entry name" value="Homeodomain-like_sf"/>
</dbReference>
<evidence type="ECO:0000259" key="3">
    <source>
        <dbReference type="PROSITE" id="PS50977"/>
    </source>
</evidence>
<evidence type="ECO:0000313" key="4">
    <source>
        <dbReference type="EMBL" id="RVW07270.1"/>
    </source>
</evidence>
<sequence>MPLNPVAQQLLQTALEIVDRDGSEALTIRALVRESGISNGSVYHHLGSLERVRELVAGAALEEWSDEFLTALRSHGYASAAESDGRWARQHPELAKLIETEAKNGRLGHNAKDFGTQLRQWLDDRQLAAGANAHLVAAVVIGPLIELRRQERAIGKRATGKDLAALEDAVTAALGALSTTTTNILQ</sequence>
<dbReference type="InterPro" id="IPR001647">
    <property type="entry name" value="HTH_TetR"/>
</dbReference>
<reference evidence="4 5" key="1">
    <citation type="submission" date="2018-11" db="EMBL/GenBank/DDBJ databases">
        <title>Rhodococcus spongicola sp. nov. and Rhodococcus xishaensis sp. nov. from marine sponges.</title>
        <authorList>
            <person name="Li L."/>
            <person name="Lin H.W."/>
        </authorList>
    </citation>
    <scope>NUCLEOTIDE SEQUENCE [LARGE SCALE GENOMIC DNA]</scope>
    <source>
        <strain evidence="4 5">CCTCC AB2014297</strain>
    </source>
</reference>
<dbReference type="PROSITE" id="PS50977">
    <property type="entry name" value="HTH_TETR_2"/>
    <property type="match status" value="1"/>
</dbReference>
<dbReference type="EMBL" id="RKLP01000013">
    <property type="protein sequence ID" value="RVW07270.1"/>
    <property type="molecule type" value="Genomic_DNA"/>
</dbReference>
<keyword evidence="1 2" id="KW-0238">DNA-binding</keyword>
<dbReference type="Proteomes" id="UP000286208">
    <property type="component" value="Unassembled WGS sequence"/>
</dbReference>
<protein>
    <submittedName>
        <fullName evidence="4">TetR/AcrR family transcriptional regulator</fullName>
    </submittedName>
</protein>
<feature type="DNA-binding region" description="H-T-H motif" evidence="2">
    <location>
        <begin position="27"/>
        <end position="46"/>
    </location>
</feature>
<evidence type="ECO:0000313" key="5">
    <source>
        <dbReference type="Proteomes" id="UP000286208"/>
    </source>
</evidence>
<gene>
    <name evidence="4" type="ORF">EGT67_22215</name>
</gene>
<dbReference type="AlphaFoldDB" id="A0A3S3BB51"/>
<dbReference type="Pfam" id="PF00440">
    <property type="entry name" value="TetR_N"/>
    <property type="match status" value="1"/>
</dbReference>
<dbReference type="GO" id="GO:0003677">
    <property type="term" value="F:DNA binding"/>
    <property type="evidence" value="ECO:0007669"/>
    <property type="project" value="UniProtKB-UniRule"/>
</dbReference>
<keyword evidence="5" id="KW-1185">Reference proteome</keyword>
<organism evidence="4 5">
    <name type="scientific">Prescottella agglutinans</name>
    <dbReference type="NCBI Taxonomy" id="1644129"/>
    <lineage>
        <taxon>Bacteria</taxon>
        <taxon>Bacillati</taxon>
        <taxon>Actinomycetota</taxon>
        <taxon>Actinomycetes</taxon>
        <taxon>Mycobacteriales</taxon>
        <taxon>Nocardiaceae</taxon>
        <taxon>Prescottella</taxon>
    </lineage>
</organism>
<dbReference type="Gene3D" id="1.10.357.10">
    <property type="entry name" value="Tetracycline Repressor, domain 2"/>
    <property type="match status" value="1"/>
</dbReference>
<dbReference type="OrthoDB" id="3687980at2"/>
<comment type="caution">
    <text evidence="4">The sequence shown here is derived from an EMBL/GenBank/DDBJ whole genome shotgun (WGS) entry which is preliminary data.</text>
</comment>